<dbReference type="InterPro" id="IPR027417">
    <property type="entry name" value="P-loop_NTPase"/>
</dbReference>
<evidence type="ECO:0000259" key="6">
    <source>
        <dbReference type="PROSITE" id="PS50901"/>
    </source>
</evidence>
<dbReference type="GO" id="GO:0003677">
    <property type="term" value="F:DNA binding"/>
    <property type="evidence" value="ECO:0007669"/>
    <property type="project" value="UniProtKB-KW"/>
</dbReference>
<dbReference type="InterPro" id="IPR036390">
    <property type="entry name" value="WH_DNA-bd_sf"/>
</dbReference>
<dbReference type="InterPro" id="IPR002543">
    <property type="entry name" value="FtsK_dom"/>
</dbReference>
<dbReference type="Gene3D" id="3.30.980.40">
    <property type="match status" value="1"/>
</dbReference>
<dbReference type="Gene3D" id="1.10.10.10">
    <property type="entry name" value="Winged helix-like DNA-binding domain superfamily/Winged helix DNA-binding domain"/>
    <property type="match status" value="1"/>
</dbReference>
<feature type="domain" description="FtsK" evidence="6">
    <location>
        <begin position="360"/>
        <end position="551"/>
    </location>
</feature>
<dbReference type="PROSITE" id="PS50901">
    <property type="entry name" value="FTSK"/>
    <property type="match status" value="1"/>
</dbReference>
<name>A0A9D2KBB2_9BACT</name>
<reference evidence="7" key="2">
    <citation type="submission" date="2021-04" db="EMBL/GenBank/DDBJ databases">
        <authorList>
            <person name="Gilroy R."/>
        </authorList>
    </citation>
    <scope>NUCLEOTIDE SEQUENCE</scope>
    <source>
        <strain evidence="7">ChiW4-1371</strain>
    </source>
</reference>
<evidence type="ECO:0000313" key="7">
    <source>
        <dbReference type="EMBL" id="HIZ88597.1"/>
    </source>
</evidence>
<evidence type="ECO:0000256" key="3">
    <source>
        <dbReference type="ARBA" id="ARBA00022840"/>
    </source>
</evidence>
<organism evidence="7 8">
    <name type="scientific">Candidatus Mucispirillum faecigallinarum</name>
    <dbReference type="NCBI Taxonomy" id="2838699"/>
    <lineage>
        <taxon>Bacteria</taxon>
        <taxon>Pseudomonadati</taxon>
        <taxon>Deferribacterota</taxon>
        <taxon>Deferribacteres</taxon>
        <taxon>Deferribacterales</taxon>
        <taxon>Mucispirillaceae</taxon>
        <taxon>Mucispirillum</taxon>
    </lineage>
</organism>
<dbReference type="InterPro" id="IPR041027">
    <property type="entry name" value="FtsK_alpha"/>
</dbReference>
<dbReference type="Pfam" id="PF01580">
    <property type="entry name" value="FtsK_SpoIIIE"/>
    <property type="match status" value="1"/>
</dbReference>
<evidence type="ECO:0000313" key="8">
    <source>
        <dbReference type="Proteomes" id="UP000824176"/>
    </source>
</evidence>
<gene>
    <name evidence="7" type="ORF">H9804_01525</name>
</gene>
<dbReference type="SMART" id="SM00843">
    <property type="entry name" value="Ftsk_gamma"/>
    <property type="match status" value="1"/>
</dbReference>
<evidence type="ECO:0000256" key="1">
    <source>
        <dbReference type="ARBA" id="ARBA00006474"/>
    </source>
</evidence>
<accession>A0A9D2KBB2</accession>
<keyword evidence="4" id="KW-0238">DNA-binding</keyword>
<dbReference type="Pfam" id="PF09397">
    <property type="entry name" value="FtsK_gamma"/>
    <property type="match status" value="1"/>
</dbReference>
<evidence type="ECO:0000256" key="5">
    <source>
        <dbReference type="PROSITE-ProRule" id="PRU00289"/>
    </source>
</evidence>
<reference evidence="7" key="1">
    <citation type="journal article" date="2021" name="PeerJ">
        <title>Extensive microbial diversity within the chicken gut microbiome revealed by metagenomics and culture.</title>
        <authorList>
            <person name="Gilroy R."/>
            <person name="Ravi A."/>
            <person name="Getino M."/>
            <person name="Pursley I."/>
            <person name="Horton D.L."/>
            <person name="Alikhan N.F."/>
            <person name="Baker D."/>
            <person name="Gharbi K."/>
            <person name="Hall N."/>
            <person name="Watson M."/>
            <person name="Adriaenssens E.M."/>
            <person name="Foster-Nyarko E."/>
            <person name="Jarju S."/>
            <person name="Secka A."/>
            <person name="Antonio M."/>
            <person name="Oren A."/>
            <person name="Chaudhuri R.R."/>
            <person name="La Ragione R."/>
            <person name="Hildebrand F."/>
            <person name="Pallen M.J."/>
        </authorList>
    </citation>
    <scope>NUCLEOTIDE SEQUENCE</scope>
    <source>
        <strain evidence="7">ChiW4-1371</strain>
    </source>
</reference>
<keyword evidence="3 5" id="KW-0067">ATP-binding</keyword>
<dbReference type="PANTHER" id="PTHR22683:SF41">
    <property type="entry name" value="DNA TRANSLOCASE FTSK"/>
    <property type="match status" value="1"/>
</dbReference>
<dbReference type="Pfam" id="PF17854">
    <property type="entry name" value="FtsK_alpha"/>
    <property type="match status" value="1"/>
</dbReference>
<dbReference type="AlphaFoldDB" id="A0A9D2KBB2"/>
<keyword evidence="2 5" id="KW-0547">Nucleotide-binding</keyword>
<proteinExistence type="inferred from homology"/>
<feature type="binding site" evidence="5">
    <location>
        <begin position="377"/>
        <end position="384"/>
    </location>
    <ligand>
        <name>ATP</name>
        <dbReference type="ChEBI" id="CHEBI:30616"/>
    </ligand>
</feature>
<dbReference type="InterPro" id="IPR050206">
    <property type="entry name" value="FtsK/SpoIIIE/SftA"/>
</dbReference>
<sequence length="688" mass="77292">MGRVGGIIVFSFLILAFAMLLFSISFSDMGHGFRVLFSYIKRFVCFVKGLFNKEKKEEIVENNDDEYDDEEEYEERVGIIERIRAFFQNIFKSKKNEEKQVTALELYEKQPEKLLDKDELEAISSIKFLNAGEEHLSKDEVSEESHIIDIEPEKENVMHEEIKERVPAPIEEVKEKKEEIIINKQEQEPLIKQAYISEDVKEESNNDEIEMREMETVKKAHFITYNIPLSILKDPVNNVKIDSAEEMKAQGDLLTQKLLDFGISGTVRAIQPGPVVTMFEFEPVAGTRVSKIASLESDLALSMSALSIRIIAPIPGKNAVGIEIPNKNRQSVSIKELLQTSEFKNSKSPLTVALGKDVIGKPYMSDIRKMPHLLVAGTTGSGKSVGINTMICSILYKSSPDEVKFIMIDPKMVELSIYDGIPHLMAPVVTDTRLAASVLKNVVAEMTRRYTLLAEKKVRNLDGYNEIIKDDDEAERMPYLVVIVDEFADLMMVAGKDVEMSIARIAQMARAVGIHLIIATQRPTTNVITGLIKANMPARLSFKVSQKNDSRVILDQNGADTLLGMGDSLFIPPGTSDAIRIHGAFVSDDEVRGIVEYLHEQYGEPEYNMAMVQEVKEGGTVSDDEDEDVLYQQAVDMVMDKGTASISMIQRMFKIGYNRAARIVEMMEARGILEPSDGTAKPRKVIRR</sequence>
<dbReference type="SUPFAM" id="SSF46785">
    <property type="entry name" value="Winged helix' DNA-binding domain"/>
    <property type="match status" value="1"/>
</dbReference>
<dbReference type="InterPro" id="IPR018541">
    <property type="entry name" value="Ftsk_gamma"/>
</dbReference>
<dbReference type="SUPFAM" id="SSF52540">
    <property type="entry name" value="P-loop containing nucleoside triphosphate hydrolases"/>
    <property type="match status" value="1"/>
</dbReference>
<comment type="caution">
    <text evidence="7">The sequence shown here is derived from an EMBL/GenBank/DDBJ whole genome shotgun (WGS) entry which is preliminary data.</text>
</comment>
<dbReference type="PANTHER" id="PTHR22683">
    <property type="entry name" value="SPORULATION PROTEIN RELATED"/>
    <property type="match status" value="1"/>
</dbReference>
<dbReference type="GO" id="GO:0005524">
    <property type="term" value="F:ATP binding"/>
    <property type="evidence" value="ECO:0007669"/>
    <property type="project" value="UniProtKB-UniRule"/>
</dbReference>
<dbReference type="EMBL" id="DXAQ01000022">
    <property type="protein sequence ID" value="HIZ88597.1"/>
    <property type="molecule type" value="Genomic_DNA"/>
</dbReference>
<protein>
    <submittedName>
        <fullName evidence="7">DNA translocase FtsK</fullName>
    </submittedName>
</protein>
<dbReference type="CDD" id="cd01127">
    <property type="entry name" value="TrwB_TraG_TraD_VirD4"/>
    <property type="match status" value="1"/>
</dbReference>
<dbReference type="Proteomes" id="UP000824176">
    <property type="component" value="Unassembled WGS sequence"/>
</dbReference>
<dbReference type="Gene3D" id="3.40.50.300">
    <property type="entry name" value="P-loop containing nucleotide triphosphate hydrolases"/>
    <property type="match status" value="1"/>
</dbReference>
<evidence type="ECO:0000256" key="4">
    <source>
        <dbReference type="ARBA" id="ARBA00023125"/>
    </source>
</evidence>
<dbReference type="InterPro" id="IPR036388">
    <property type="entry name" value="WH-like_DNA-bd_sf"/>
</dbReference>
<comment type="similarity">
    <text evidence="1">Belongs to the FtsK/SpoIIIE/SftA family.</text>
</comment>
<evidence type="ECO:0000256" key="2">
    <source>
        <dbReference type="ARBA" id="ARBA00022741"/>
    </source>
</evidence>